<name>A0A5B7H2P2_PORTR</name>
<keyword evidence="2" id="KW-1185">Reference proteome</keyword>
<dbReference type="Proteomes" id="UP000324222">
    <property type="component" value="Unassembled WGS sequence"/>
</dbReference>
<protein>
    <submittedName>
        <fullName evidence="1">Uncharacterized protein</fullName>
    </submittedName>
</protein>
<dbReference type="AlphaFoldDB" id="A0A5B7H2P2"/>
<proteinExistence type="predicted"/>
<gene>
    <name evidence="1" type="ORF">E2C01_058248</name>
</gene>
<sequence>MAMVVMAAAVVLAVTPMSSPLTSTRCRCPLSGTQFENVVGSGGVLEEVQKSYYLGDMLDCEAGAERAVRLRVAAAWGIW</sequence>
<evidence type="ECO:0000313" key="1">
    <source>
        <dbReference type="EMBL" id="MPC64136.1"/>
    </source>
</evidence>
<organism evidence="1 2">
    <name type="scientific">Portunus trituberculatus</name>
    <name type="common">Swimming crab</name>
    <name type="synonym">Neptunus trituberculatus</name>
    <dbReference type="NCBI Taxonomy" id="210409"/>
    <lineage>
        <taxon>Eukaryota</taxon>
        <taxon>Metazoa</taxon>
        <taxon>Ecdysozoa</taxon>
        <taxon>Arthropoda</taxon>
        <taxon>Crustacea</taxon>
        <taxon>Multicrustacea</taxon>
        <taxon>Malacostraca</taxon>
        <taxon>Eumalacostraca</taxon>
        <taxon>Eucarida</taxon>
        <taxon>Decapoda</taxon>
        <taxon>Pleocyemata</taxon>
        <taxon>Brachyura</taxon>
        <taxon>Eubrachyura</taxon>
        <taxon>Portunoidea</taxon>
        <taxon>Portunidae</taxon>
        <taxon>Portuninae</taxon>
        <taxon>Portunus</taxon>
    </lineage>
</organism>
<reference evidence="1 2" key="1">
    <citation type="submission" date="2019-05" db="EMBL/GenBank/DDBJ databases">
        <title>Another draft genome of Portunus trituberculatus and its Hox gene families provides insights of decapod evolution.</title>
        <authorList>
            <person name="Jeong J.-H."/>
            <person name="Song I."/>
            <person name="Kim S."/>
            <person name="Choi T."/>
            <person name="Kim D."/>
            <person name="Ryu S."/>
            <person name="Kim W."/>
        </authorList>
    </citation>
    <scope>NUCLEOTIDE SEQUENCE [LARGE SCALE GENOMIC DNA]</scope>
    <source>
        <tissue evidence="1">Muscle</tissue>
    </source>
</reference>
<comment type="caution">
    <text evidence="1">The sequence shown here is derived from an EMBL/GenBank/DDBJ whole genome shotgun (WGS) entry which is preliminary data.</text>
</comment>
<evidence type="ECO:0000313" key="2">
    <source>
        <dbReference type="Proteomes" id="UP000324222"/>
    </source>
</evidence>
<dbReference type="EMBL" id="VSRR010021689">
    <property type="protein sequence ID" value="MPC64136.1"/>
    <property type="molecule type" value="Genomic_DNA"/>
</dbReference>
<accession>A0A5B7H2P2</accession>